<keyword evidence="2 5" id="KW-0479">Metal-binding</keyword>
<organism evidence="6 7">
    <name type="scientific">Sneathiella marina</name>
    <dbReference type="NCBI Taxonomy" id="2950108"/>
    <lineage>
        <taxon>Bacteria</taxon>
        <taxon>Pseudomonadati</taxon>
        <taxon>Pseudomonadota</taxon>
        <taxon>Alphaproteobacteria</taxon>
        <taxon>Sneathiellales</taxon>
        <taxon>Sneathiellaceae</taxon>
        <taxon>Sneathiella</taxon>
    </lineage>
</organism>
<comment type="similarity">
    <text evidence="1 5">Belongs to the carotenoid oxygenase family.</text>
</comment>
<gene>
    <name evidence="6" type="ORF">NBZ79_03080</name>
</gene>
<evidence type="ECO:0000256" key="2">
    <source>
        <dbReference type="ARBA" id="ARBA00022723"/>
    </source>
</evidence>
<dbReference type="PANTHER" id="PTHR10543:SF89">
    <property type="entry name" value="CAROTENOID 9,10(9',10')-CLEAVAGE DIOXYGENASE 1"/>
    <property type="match status" value="1"/>
</dbReference>
<evidence type="ECO:0000256" key="3">
    <source>
        <dbReference type="ARBA" id="ARBA00023002"/>
    </source>
</evidence>
<evidence type="ECO:0000256" key="1">
    <source>
        <dbReference type="ARBA" id="ARBA00006787"/>
    </source>
</evidence>
<evidence type="ECO:0000256" key="5">
    <source>
        <dbReference type="RuleBase" id="RU364048"/>
    </source>
</evidence>
<sequence>MNRRDFLKTFAASLAMGTVSGISNVVAGESWKKEFSIALKEKPWLLGYEGISGHDFGVTALTQKGQLPDDLRGVLYRNGPAQHVVGDMRYHHWFDGDGLVNAFRFSEDGVTHQGRFVRTAKFQSEAKAGHAIEQGFGTALLSLRSPSNNDALNVANINVITHAGELLALWEGGSAYRLDPDTLETLGLKTWSADTKGLPFSAHPRKDANGTLWNFGYATSFGALIVYQIAADGTLKNVDLIKLPYSSMVHDFMITEKYLVFILPPFHYDTSRQGSFLDHFEWYPERGGVALVIDKNDSSKVQEIEIPAFWVFHFANAYDEPDGSIAFSCPIYRTPNIMTQGFRNVMRGREISSLGSRFMSARLHPGKRSFTYEEVPEAAASEFPRIDDRRQGVRARFSFLMKSSGELSHAGFDRICRLDQKAGALTFYQFGAQEQAEEHVFVANPRSDQEGQGWLVGTSLDYNRQRTSLNVFDAEKPENGPIARFEAAFPLPFGLHGNFVPTGS</sequence>
<evidence type="ECO:0000313" key="7">
    <source>
        <dbReference type="Proteomes" id="UP001056291"/>
    </source>
</evidence>
<dbReference type="EC" id="1.13.11.-" evidence="5"/>
<keyword evidence="7" id="KW-1185">Reference proteome</keyword>
<dbReference type="InterPro" id="IPR004294">
    <property type="entry name" value="Carotenoid_Oase"/>
</dbReference>
<keyword evidence="5" id="KW-0223">Dioxygenase</keyword>
<comment type="cofactor">
    <cofactor evidence="5">
        <name>Fe(2+)</name>
        <dbReference type="ChEBI" id="CHEBI:29033"/>
    </cofactor>
    <text evidence="5">Binds 1 Fe(2+) ion per subunit.</text>
</comment>
<dbReference type="Proteomes" id="UP001056291">
    <property type="component" value="Chromosome"/>
</dbReference>
<protein>
    <recommendedName>
        <fullName evidence="5">Dioxygenase</fullName>
        <ecNumber evidence="5">1.13.11.-</ecNumber>
    </recommendedName>
</protein>
<reference evidence="6" key="1">
    <citation type="submission" date="2022-06" db="EMBL/GenBank/DDBJ databases">
        <title>Sneathiella actinostolidae sp. nov., isolated from a sea anemonein the Western Pacific Ocean.</title>
        <authorList>
            <person name="Wei M.J."/>
        </authorList>
    </citation>
    <scope>NUCLEOTIDE SEQUENCE</scope>
    <source>
        <strain evidence="6">PHK-P5</strain>
    </source>
</reference>
<dbReference type="RefSeq" id="WP_251935417.1">
    <property type="nucleotide sequence ID" value="NZ_CP098747.1"/>
</dbReference>
<accession>A0ABY4W441</accession>
<proteinExistence type="inferred from homology"/>
<keyword evidence="3 5" id="KW-0560">Oxidoreductase</keyword>
<dbReference type="PANTHER" id="PTHR10543">
    <property type="entry name" value="BETA-CAROTENE DIOXYGENASE"/>
    <property type="match status" value="1"/>
</dbReference>
<dbReference type="Pfam" id="PF03055">
    <property type="entry name" value="RPE65"/>
    <property type="match status" value="1"/>
</dbReference>
<dbReference type="EMBL" id="CP098747">
    <property type="protein sequence ID" value="USG61956.1"/>
    <property type="molecule type" value="Genomic_DNA"/>
</dbReference>
<name>A0ABY4W441_9PROT</name>
<evidence type="ECO:0000256" key="4">
    <source>
        <dbReference type="ARBA" id="ARBA00023004"/>
    </source>
</evidence>
<keyword evidence="4 5" id="KW-0408">Iron</keyword>
<evidence type="ECO:0000313" key="6">
    <source>
        <dbReference type="EMBL" id="USG61956.1"/>
    </source>
</evidence>